<reference evidence="4 5" key="1">
    <citation type="submission" date="2024-02" db="EMBL/GenBank/DDBJ databases">
        <title>De novo assembly and annotation of 12 fungi associated with fruit tree decline syndrome in Ontario, Canada.</title>
        <authorList>
            <person name="Sulman M."/>
            <person name="Ellouze W."/>
            <person name="Ilyukhin E."/>
        </authorList>
    </citation>
    <scope>NUCLEOTIDE SEQUENCE [LARGE SCALE GENOMIC DNA]</scope>
    <source>
        <strain evidence="4 5">M97-236</strain>
    </source>
</reference>
<dbReference type="Pfam" id="PF05544">
    <property type="entry name" value="Pro_racemase"/>
    <property type="match status" value="1"/>
</dbReference>
<name>A0ABR3QLX2_9PLEO</name>
<dbReference type="Gene3D" id="3.10.310.10">
    <property type="entry name" value="Diaminopimelate Epimerase, Chain A, domain 1"/>
    <property type="match status" value="2"/>
</dbReference>
<keyword evidence="5" id="KW-1185">Reference proteome</keyword>
<evidence type="ECO:0000256" key="2">
    <source>
        <dbReference type="ARBA" id="ARBA00007529"/>
    </source>
</evidence>
<comment type="caution">
    <text evidence="4">The sequence shown here is derived from an EMBL/GenBank/DDBJ whole genome shotgun (WGS) entry which is preliminary data.</text>
</comment>
<organism evidence="4 5">
    <name type="scientific">Nothophoma quercina</name>
    <dbReference type="NCBI Taxonomy" id="749835"/>
    <lineage>
        <taxon>Eukaryota</taxon>
        <taxon>Fungi</taxon>
        <taxon>Dikarya</taxon>
        <taxon>Ascomycota</taxon>
        <taxon>Pezizomycotina</taxon>
        <taxon>Dothideomycetes</taxon>
        <taxon>Pleosporomycetidae</taxon>
        <taxon>Pleosporales</taxon>
        <taxon>Pleosporineae</taxon>
        <taxon>Didymellaceae</taxon>
        <taxon>Nothophoma</taxon>
    </lineage>
</organism>
<sequence>MASSSYWIQTEDWHTAGEPFRIVDQLPAGSLPDAPTVAERRFAILKTPNHPLDILRQQLCHEPRGHSDMYGGFITPPNDSGAHFGVLFWHAEGFSTACGHGTIALAYWAVTKGLVKAPEGDGAVDVVVDVPSGRVVGTVVVKQGKPVHADFVNVLSYQLQKDLSVEVPSRGISVIADLTFGGAVYATVDAAQFGLRVEPKNTNDFIQLGREIKKRLGTRAHYGTYDCYGVIFFHEDDKTADPVRQTNVTVFADGQIDRSPCGSGTCARLAVLLAEGRLGAGRSKLIHGSIVGSTFEGDIISEEKSPIEGGAPACIPRVRGHANLVGRMNFFVDPEDPVQPFTLR</sequence>
<dbReference type="EMBL" id="JAKIXB020000042">
    <property type="protein sequence ID" value="KAL1593083.1"/>
    <property type="molecule type" value="Genomic_DNA"/>
</dbReference>
<dbReference type="SFLD" id="SFLDS00028">
    <property type="entry name" value="Proline_Racemase"/>
    <property type="match status" value="1"/>
</dbReference>
<comment type="catalytic activity">
    <reaction evidence="1">
        <text>trans-3-hydroxy-L-proline = 1-pyrroline-2-carboxylate + H2O</text>
        <dbReference type="Rhea" id="RHEA:10320"/>
        <dbReference type="ChEBI" id="CHEBI:15377"/>
        <dbReference type="ChEBI" id="CHEBI:39785"/>
        <dbReference type="ChEBI" id="CHEBI:57938"/>
        <dbReference type="EC" id="4.2.1.77"/>
    </reaction>
</comment>
<dbReference type="SUPFAM" id="SSF54506">
    <property type="entry name" value="Diaminopimelate epimerase-like"/>
    <property type="match status" value="1"/>
</dbReference>
<evidence type="ECO:0000256" key="3">
    <source>
        <dbReference type="ARBA" id="ARBA00013105"/>
    </source>
</evidence>
<dbReference type="Proteomes" id="UP001521222">
    <property type="component" value="Unassembled WGS sequence"/>
</dbReference>
<evidence type="ECO:0000313" key="4">
    <source>
        <dbReference type="EMBL" id="KAL1593083.1"/>
    </source>
</evidence>
<dbReference type="InterPro" id="IPR008794">
    <property type="entry name" value="Pro_racemase_fam"/>
</dbReference>
<comment type="similarity">
    <text evidence="2">Belongs to the proline racemase family.</text>
</comment>
<proteinExistence type="inferred from homology"/>
<dbReference type="EC" id="4.2.1.77" evidence="3"/>
<dbReference type="PANTHER" id="PTHR33442">
    <property type="entry name" value="TRANS-3-HYDROXY-L-PROLINE DEHYDRATASE"/>
    <property type="match status" value="1"/>
</dbReference>
<accession>A0ABR3QLX2</accession>
<dbReference type="PIRSF" id="PIRSF029792">
    <property type="entry name" value="Pro_racemase"/>
    <property type="match status" value="1"/>
</dbReference>
<dbReference type="PANTHER" id="PTHR33442:SF1">
    <property type="entry name" value="TRANS-3-HYDROXY-L-PROLINE DEHYDRATASE"/>
    <property type="match status" value="1"/>
</dbReference>
<evidence type="ECO:0000313" key="5">
    <source>
        <dbReference type="Proteomes" id="UP001521222"/>
    </source>
</evidence>
<gene>
    <name evidence="4" type="ORF">SLS59_009408</name>
</gene>
<protein>
    <recommendedName>
        <fullName evidence="3">trans-L-3-hydroxyproline dehydratase</fullName>
        <ecNumber evidence="3">4.2.1.77</ecNumber>
    </recommendedName>
</protein>
<evidence type="ECO:0000256" key="1">
    <source>
        <dbReference type="ARBA" id="ARBA00001148"/>
    </source>
</evidence>